<dbReference type="PRINTS" id="PR00080">
    <property type="entry name" value="SDRFAMILY"/>
</dbReference>
<evidence type="ECO:0000256" key="5">
    <source>
        <dbReference type="ARBA" id="ARBA00023221"/>
    </source>
</evidence>
<accession>A0ABW5G319</accession>
<dbReference type="PANTHER" id="PTHR43180:SF28">
    <property type="entry name" value="NAD(P)-BINDING ROSSMANN-FOLD SUPERFAMILY PROTEIN"/>
    <property type="match status" value="1"/>
</dbReference>
<name>A0ABW5G319_9PSEU</name>
<dbReference type="GO" id="GO:0047936">
    <property type="term" value="F:glucose 1-dehydrogenase [NAD(P)+] activity"/>
    <property type="evidence" value="ECO:0007669"/>
    <property type="project" value="UniProtKB-EC"/>
</dbReference>
<evidence type="ECO:0000313" key="7">
    <source>
        <dbReference type="Proteomes" id="UP001597417"/>
    </source>
</evidence>
<organism evidence="6 7">
    <name type="scientific">Amycolatopsis pigmentata</name>
    <dbReference type="NCBI Taxonomy" id="450801"/>
    <lineage>
        <taxon>Bacteria</taxon>
        <taxon>Bacillati</taxon>
        <taxon>Actinomycetota</taxon>
        <taxon>Actinomycetes</taxon>
        <taxon>Pseudonocardiales</taxon>
        <taxon>Pseudonocardiaceae</taxon>
        <taxon>Amycolatopsis</taxon>
    </lineage>
</organism>
<dbReference type="EC" id="1.1.1.47" evidence="6"/>
<dbReference type="EMBL" id="JBHUKR010000023">
    <property type="protein sequence ID" value="MFD2421718.1"/>
    <property type="molecule type" value="Genomic_DNA"/>
</dbReference>
<keyword evidence="2 6" id="KW-0560">Oxidoreductase</keyword>
<dbReference type="InterPro" id="IPR002347">
    <property type="entry name" value="SDR_fam"/>
</dbReference>
<dbReference type="PROSITE" id="PS00061">
    <property type="entry name" value="ADH_SHORT"/>
    <property type="match status" value="1"/>
</dbReference>
<reference evidence="7" key="1">
    <citation type="journal article" date="2019" name="Int. J. Syst. Evol. Microbiol.">
        <title>The Global Catalogue of Microorganisms (GCM) 10K type strain sequencing project: providing services to taxonomists for standard genome sequencing and annotation.</title>
        <authorList>
            <consortium name="The Broad Institute Genomics Platform"/>
            <consortium name="The Broad Institute Genome Sequencing Center for Infectious Disease"/>
            <person name="Wu L."/>
            <person name="Ma J."/>
        </authorList>
    </citation>
    <scope>NUCLEOTIDE SEQUENCE [LARGE SCALE GENOMIC DNA]</scope>
    <source>
        <strain evidence="7">CGMCC 4.7645</strain>
    </source>
</reference>
<dbReference type="RefSeq" id="WP_378270462.1">
    <property type="nucleotide sequence ID" value="NZ_JBHUKR010000023.1"/>
</dbReference>
<protein>
    <submittedName>
        <fullName evidence="6">Glucose 1-dehydrogenase</fullName>
        <ecNumber evidence="6">1.1.1.47</ecNumber>
    </submittedName>
</protein>
<dbReference type="InterPro" id="IPR020904">
    <property type="entry name" value="Sc_DH/Rdtase_CS"/>
</dbReference>
<dbReference type="InterPro" id="IPR036291">
    <property type="entry name" value="NAD(P)-bd_dom_sf"/>
</dbReference>
<dbReference type="PANTHER" id="PTHR43180">
    <property type="entry name" value="3-OXOACYL-(ACYL-CARRIER-PROTEIN) REDUCTASE (AFU_ORTHOLOGUE AFUA_6G11210)"/>
    <property type="match status" value="1"/>
</dbReference>
<dbReference type="SUPFAM" id="SSF51735">
    <property type="entry name" value="NAD(P)-binding Rossmann-fold domains"/>
    <property type="match status" value="1"/>
</dbReference>
<keyword evidence="3" id="KW-0520">NAD</keyword>
<dbReference type="Gene3D" id="3.40.50.720">
    <property type="entry name" value="NAD(P)-binding Rossmann-like Domain"/>
    <property type="match status" value="1"/>
</dbReference>
<evidence type="ECO:0000256" key="3">
    <source>
        <dbReference type="ARBA" id="ARBA00023027"/>
    </source>
</evidence>
<sequence>MNQLSGKIAVITGASMGMGEAHARLFVERGAKVVLADIADDLGAALAAELGENAFFVRLDVADEQDWAHAVDATTRRFGAPNVLVGNAGLAGSNTRTADLSAEEYQRTVDVDMRGIFLGMKAVLPGMVEQGGGSIVNISSIAGFAHQPQSPNIAYTGSKFAVRGMTKSVASEYGRYGVRANSIHPGAILTPMLQEAFSAEVQAKVVADIPIGRMAAPREVSEAVAFLASDAASYVSGTELVVDGAMLAQ</sequence>
<dbReference type="NCBIfam" id="NF005559">
    <property type="entry name" value="PRK07231.1"/>
    <property type="match status" value="1"/>
</dbReference>
<keyword evidence="5" id="KW-0753">Steroid metabolism</keyword>
<dbReference type="Pfam" id="PF13561">
    <property type="entry name" value="adh_short_C2"/>
    <property type="match status" value="1"/>
</dbReference>
<comment type="similarity">
    <text evidence="1">Belongs to the short-chain dehydrogenases/reductases (SDR) family.</text>
</comment>
<evidence type="ECO:0000256" key="2">
    <source>
        <dbReference type="ARBA" id="ARBA00023002"/>
    </source>
</evidence>
<dbReference type="PRINTS" id="PR00081">
    <property type="entry name" value="GDHRDH"/>
</dbReference>
<proteinExistence type="inferred from homology"/>
<keyword evidence="4" id="KW-0443">Lipid metabolism</keyword>
<evidence type="ECO:0000256" key="1">
    <source>
        <dbReference type="ARBA" id="ARBA00006484"/>
    </source>
</evidence>
<evidence type="ECO:0000313" key="6">
    <source>
        <dbReference type="EMBL" id="MFD2421718.1"/>
    </source>
</evidence>
<keyword evidence="7" id="KW-1185">Reference proteome</keyword>
<gene>
    <name evidence="6" type="ORF">ACFSXZ_35840</name>
</gene>
<comment type="caution">
    <text evidence="6">The sequence shown here is derived from an EMBL/GenBank/DDBJ whole genome shotgun (WGS) entry which is preliminary data.</text>
</comment>
<dbReference type="Proteomes" id="UP001597417">
    <property type="component" value="Unassembled WGS sequence"/>
</dbReference>
<evidence type="ECO:0000256" key="4">
    <source>
        <dbReference type="ARBA" id="ARBA00023098"/>
    </source>
</evidence>